<reference evidence="1 2" key="1">
    <citation type="submission" date="2022-09" db="EMBL/GenBank/DDBJ databases">
        <title>Chryseobacterium oleae sp.nov., isolated from the inter-root soil of Pyrola calliantha H. Andr. in Tibet.</title>
        <authorList>
            <person name="Li Z."/>
        </authorList>
    </citation>
    <scope>NUCLEOTIDE SEQUENCE [LARGE SCALE GENOMIC DNA]</scope>
    <source>
        <strain evidence="2">pc1-10</strain>
    </source>
</reference>
<dbReference type="Proteomes" id="UP001525566">
    <property type="component" value="Unassembled WGS sequence"/>
</dbReference>
<proteinExistence type="predicted"/>
<protein>
    <submittedName>
        <fullName evidence="1">DUF2255 family protein</fullName>
    </submittedName>
</protein>
<dbReference type="InterPro" id="IPR016888">
    <property type="entry name" value="UCP028498"/>
</dbReference>
<comment type="caution">
    <text evidence="1">The sequence shown here is derived from an EMBL/GenBank/DDBJ whole genome shotgun (WGS) entry which is preliminary data.</text>
</comment>
<accession>A0ABT2IYR3</accession>
<dbReference type="Pfam" id="PF10012">
    <property type="entry name" value="DUF2255"/>
    <property type="match status" value="1"/>
</dbReference>
<dbReference type="RefSeq" id="WP_259840313.1">
    <property type="nucleotide sequence ID" value="NZ_JAOAMU010000006.1"/>
</dbReference>
<name>A0ABT2IYR3_9FLAO</name>
<sequence>MNKDKALHYINSHNLTEIKAGNHRTTFLEIWMVTVNDRIFARSWGLAEKSWYNTFLKDPEGQIRCGDEIFNIKALVPDNLKELTPDINTAYLTKYNTAVNLKYSKGIVEQKHVEKTIEFVICE</sequence>
<organism evidence="1 2">
    <name type="scientific">Chryseobacterium herbae</name>
    <dbReference type="NCBI Taxonomy" id="2976476"/>
    <lineage>
        <taxon>Bacteria</taxon>
        <taxon>Pseudomonadati</taxon>
        <taxon>Bacteroidota</taxon>
        <taxon>Flavobacteriia</taxon>
        <taxon>Flavobacteriales</taxon>
        <taxon>Weeksellaceae</taxon>
        <taxon>Chryseobacterium group</taxon>
        <taxon>Chryseobacterium</taxon>
    </lineage>
</organism>
<evidence type="ECO:0000313" key="2">
    <source>
        <dbReference type="Proteomes" id="UP001525566"/>
    </source>
</evidence>
<keyword evidence="2" id="KW-1185">Reference proteome</keyword>
<evidence type="ECO:0000313" key="1">
    <source>
        <dbReference type="EMBL" id="MCT2563750.1"/>
    </source>
</evidence>
<dbReference type="EMBL" id="JAOAMU010000006">
    <property type="protein sequence ID" value="MCT2563750.1"/>
    <property type="molecule type" value="Genomic_DNA"/>
</dbReference>
<gene>
    <name evidence="1" type="ORF">N0B48_17820</name>
</gene>